<evidence type="ECO:0000259" key="1">
    <source>
        <dbReference type="Pfam" id="PF15663"/>
    </source>
</evidence>
<sequence length="235" mass="27157">MSRGTIMLMSRPGGAVGNCGNATFHTGYQLPSLVQQAWRRYHLLRSRVFHCELEFCFKTEAEQKYRSISCFWETQPSGCVRISCAFHHMKPRTINGLFLPPSYNAPLQQGVQEEILQPAHCQESLRNQENVLRLIHPPLIINLNDEEDEEDDEEEENYVSTWVPKSAADVEEERAIKEICYKSGEYYRTQYPHEHQSTKTVSSPQENEVLPLVATEQDLQKGKYFSSSWTTFTSF</sequence>
<dbReference type="GO" id="GO:0016973">
    <property type="term" value="P:poly(A)+ mRNA export from nucleus"/>
    <property type="evidence" value="ECO:0007669"/>
    <property type="project" value="TreeGrafter"/>
</dbReference>
<dbReference type="Pfam" id="PF17732">
    <property type="entry name" value="DUF5571"/>
    <property type="match status" value="1"/>
</dbReference>
<dbReference type="EMBL" id="KZ506776">
    <property type="protein sequence ID" value="PKU38338.1"/>
    <property type="molecule type" value="Genomic_DNA"/>
</dbReference>
<dbReference type="InterPro" id="IPR040943">
    <property type="entry name" value="DUF5571"/>
</dbReference>
<keyword evidence="3" id="KW-1185">Reference proteome</keyword>
<dbReference type="OrthoDB" id="5395350at2759"/>
<evidence type="ECO:0000313" key="3">
    <source>
        <dbReference type="Proteomes" id="UP000233556"/>
    </source>
</evidence>
<protein>
    <recommendedName>
        <fullName evidence="1">Zinc-finger CCCH domain-containing protein</fullName>
    </recommendedName>
</protein>
<dbReference type="AlphaFoldDB" id="A0A2I0TX00"/>
<dbReference type="Proteomes" id="UP000233556">
    <property type="component" value="Unassembled WGS sequence"/>
</dbReference>
<proteinExistence type="predicted"/>
<reference evidence="3" key="1">
    <citation type="submission" date="2017-11" db="EMBL/GenBank/DDBJ databases">
        <authorList>
            <person name="Lima N.C."/>
            <person name="Parody-Merino A.M."/>
            <person name="Battley P.F."/>
            <person name="Fidler A.E."/>
            <person name="Prosdocimi F."/>
        </authorList>
    </citation>
    <scope>NUCLEOTIDE SEQUENCE [LARGE SCALE GENOMIC DNA]</scope>
</reference>
<evidence type="ECO:0000313" key="2">
    <source>
        <dbReference type="EMBL" id="PKU38338.1"/>
    </source>
</evidence>
<organism evidence="2 3">
    <name type="scientific">Limosa lapponica baueri</name>
    <dbReference type="NCBI Taxonomy" id="1758121"/>
    <lineage>
        <taxon>Eukaryota</taxon>
        <taxon>Metazoa</taxon>
        <taxon>Chordata</taxon>
        <taxon>Craniata</taxon>
        <taxon>Vertebrata</taxon>
        <taxon>Euteleostomi</taxon>
        <taxon>Archelosauria</taxon>
        <taxon>Archosauria</taxon>
        <taxon>Dinosauria</taxon>
        <taxon>Saurischia</taxon>
        <taxon>Theropoda</taxon>
        <taxon>Coelurosauria</taxon>
        <taxon>Aves</taxon>
        <taxon>Neognathae</taxon>
        <taxon>Neoaves</taxon>
        <taxon>Charadriiformes</taxon>
        <taxon>Scolopacidae</taxon>
        <taxon>Limosa</taxon>
    </lineage>
</organism>
<dbReference type="PANTHER" id="PTHR15725">
    <property type="entry name" value="ZN-FINGER, C-X8-C-X5-C-X3-H TYPE-CONTAINING"/>
    <property type="match status" value="1"/>
</dbReference>
<dbReference type="PANTHER" id="PTHR15725:SF1">
    <property type="entry name" value="RIKEN CDNA 1700017N19 GENE"/>
    <property type="match status" value="1"/>
</dbReference>
<feature type="domain" description="Zinc-finger CCCH" evidence="1">
    <location>
        <begin position="58"/>
        <end position="107"/>
    </location>
</feature>
<dbReference type="Pfam" id="PF15663">
    <property type="entry name" value="zf-CCCH_3"/>
    <property type="match status" value="1"/>
</dbReference>
<gene>
    <name evidence="2" type="ORF">llap_11360</name>
</gene>
<name>A0A2I0TX00_LIMLA</name>
<accession>A0A2I0TX00</accession>
<dbReference type="InterPro" id="IPR041686">
    <property type="entry name" value="Znf-CCCH_3"/>
</dbReference>
<reference evidence="3" key="2">
    <citation type="submission" date="2017-12" db="EMBL/GenBank/DDBJ databases">
        <title>Genome sequence of the Bar-tailed Godwit (Limosa lapponica baueri).</title>
        <authorList>
            <person name="Lima N.C.B."/>
            <person name="Parody-Merino A.M."/>
            <person name="Battley P.F."/>
            <person name="Fidler A.E."/>
            <person name="Prosdocimi F."/>
        </authorList>
    </citation>
    <scope>NUCLEOTIDE SEQUENCE [LARGE SCALE GENOMIC DNA]</scope>
</reference>